<feature type="chain" id="PRO_5041336610" evidence="3">
    <location>
        <begin position="26"/>
        <end position="952"/>
    </location>
</feature>
<keyword evidence="3" id="KW-0732">Signal</keyword>
<dbReference type="AlphaFoldDB" id="A0AA49JVH7"/>
<dbReference type="KEGG" id="pspc:Strain318_001898"/>
<dbReference type="RefSeq" id="WP_367885481.1">
    <property type="nucleotide sequence ID" value="NZ_CP130612.1"/>
</dbReference>
<dbReference type="EMBL" id="CP130612">
    <property type="protein sequence ID" value="WKW12602.1"/>
    <property type="molecule type" value="Genomic_DNA"/>
</dbReference>
<dbReference type="Proteomes" id="UP001229955">
    <property type="component" value="Chromosome"/>
</dbReference>
<feature type="region of interest" description="Disordered" evidence="2">
    <location>
        <begin position="180"/>
        <end position="201"/>
    </location>
</feature>
<dbReference type="SUPFAM" id="SSF82171">
    <property type="entry name" value="DPP6 N-terminal domain-like"/>
    <property type="match status" value="1"/>
</dbReference>
<reference evidence="5" key="1">
    <citation type="submission" date="2023-07" db="EMBL/GenBank/DDBJ databases">
        <authorList>
            <person name="Haufschild T."/>
            <person name="Kallscheuer N."/>
            <person name="Hammer J."/>
            <person name="Kohn T."/>
            <person name="Kabuu M."/>
            <person name="Jogler M."/>
            <person name="Wohfarth N."/>
            <person name="Heuer A."/>
            <person name="Rohde M."/>
            <person name="van Teeseling M.C.F."/>
            <person name="Jogler C."/>
        </authorList>
    </citation>
    <scope>NUCLEOTIDE SEQUENCE</scope>
    <source>
        <strain evidence="5">Strain 138</strain>
        <strain evidence="6">Strain 318</strain>
    </source>
</reference>
<accession>A0AA49JVH7</accession>
<proteinExistence type="predicted"/>
<protein>
    <submittedName>
        <fullName evidence="5">Prolyl oligopeptidase family serine peptidase</fullName>
    </submittedName>
</protein>
<organism evidence="5">
    <name type="scientific">Pseudogemmatithrix spongiicola</name>
    <dbReference type="NCBI Taxonomy" id="3062599"/>
    <lineage>
        <taxon>Bacteria</taxon>
        <taxon>Pseudomonadati</taxon>
        <taxon>Gemmatimonadota</taxon>
        <taxon>Gemmatimonadia</taxon>
        <taxon>Gemmatimonadales</taxon>
        <taxon>Gemmatimonadaceae</taxon>
        <taxon>Pseudogemmatithrix</taxon>
    </lineage>
</organism>
<evidence type="ECO:0000256" key="1">
    <source>
        <dbReference type="ARBA" id="ARBA00022801"/>
    </source>
</evidence>
<dbReference type="Gene3D" id="3.40.50.1820">
    <property type="entry name" value="alpha/beta hydrolase"/>
    <property type="match status" value="1"/>
</dbReference>
<evidence type="ECO:0000313" key="7">
    <source>
        <dbReference type="Proteomes" id="UP001229955"/>
    </source>
</evidence>
<evidence type="ECO:0000313" key="6">
    <source>
        <dbReference type="EMBL" id="WKW15509.1"/>
    </source>
</evidence>
<dbReference type="InterPro" id="IPR029058">
    <property type="entry name" value="AB_hydrolase_fold"/>
</dbReference>
<evidence type="ECO:0000313" key="5">
    <source>
        <dbReference type="EMBL" id="WKW12602.1"/>
    </source>
</evidence>
<evidence type="ECO:0000256" key="3">
    <source>
        <dbReference type="SAM" id="SignalP"/>
    </source>
</evidence>
<dbReference type="EMBL" id="CP130613">
    <property type="protein sequence ID" value="WKW15509.1"/>
    <property type="molecule type" value="Genomic_DNA"/>
</dbReference>
<keyword evidence="7" id="KW-1185">Reference proteome</keyword>
<dbReference type="GO" id="GO:0004252">
    <property type="term" value="F:serine-type endopeptidase activity"/>
    <property type="evidence" value="ECO:0007669"/>
    <property type="project" value="TreeGrafter"/>
</dbReference>
<keyword evidence="1" id="KW-0378">Hydrolase</keyword>
<dbReference type="GO" id="GO:0006508">
    <property type="term" value="P:proteolysis"/>
    <property type="evidence" value="ECO:0007669"/>
    <property type="project" value="InterPro"/>
</dbReference>
<name>A0AA49JVH7_9BACT</name>
<gene>
    <name evidence="5" type="ORF">Strain138_001899</name>
    <name evidence="6" type="ORF">Strain318_001898</name>
</gene>
<dbReference type="InterPro" id="IPR001375">
    <property type="entry name" value="Peptidase_S9_cat"/>
</dbReference>
<feature type="signal peptide" evidence="3">
    <location>
        <begin position="1"/>
        <end position="25"/>
    </location>
</feature>
<sequence>MHFRLVVLRAARVVALLLLPALAAAQGERKVLTQDTYDLWRSILQPTLSPDGRWAVYTLSPTAGNGELVVRATAAATEYRVARGSTGRPLQSVTGQPFSPQAAQVTGDSRFVVFLRYPTQGALDSARARRARAADQPKASLGILSLADGNVTEIEKVRGYSVARDGGRWVVYQPEADTAASRNGARAGADSSARPARRKDTGSPLVIRELATGTETRIEHVSAYELNESERWLAYARAGADSLGVDGVYVRDLTTGVETALKVATGNYRSLAFDEAGSQLAFITDADSWGAETVRFAVYHAALAGPRSRPGPQQATRAVAASEIAEGLQVAERSRVDFVESGSALTFGVSRIQPDSIPADSLADKAVVDLWHWQDARPQPMQRIQAGQDRNRQYTAIYHIAAKQMRQLGSREFPNITLSSDGRTAVANTNVPYELDAIAGEGGTDINVINTLTGAVRRVATKVRGGGQLSPGGKYVTWWENRAWRVHDIAANRTRELTAGVTGVSFEDESHDTPSEPGPYGLGGWAAADAAVLVYDRFDVWDVDPAGVRAARNLTDGAGRRDSMTFRVVDFDADLDYIDPAAPLYLRAFDIRSKDAGVYRDRLGANTAPERLVMAPKTWPVLQKARRAEQFLVARADFREYPDLWSGPRFDQLTRLSDAMPEQSQYRWGNVRLHKWMNSDGVPMEGLLYTPEGFDPSRKYAMVVYFYEQLSDNLHQYHRPAGRNIINPSVYTSLGYVVFFPNIHYTPGYPGPSSVKSIVPGVQSLIAQGFVDPKRVGIGGQSWGGYQTAYIITQTNLFAAAVPNATVVNMTSAYGGIRWESGVERAIVNYERGQSRIGGSLWEYPERYMENSPLFFLDRVTTPVLFMANDADGAVPWYQGIEFFVAMRRLGKEAYMLNYNGDAHNPRKYANQKDIDRRMQEFFAHHLLGAPKPEWMERGIPFLERGRDQLNR</sequence>
<dbReference type="Pfam" id="PF00326">
    <property type="entry name" value="Peptidase_S9"/>
    <property type="match status" value="1"/>
</dbReference>
<evidence type="ECO:0000256" key="2">
    <source>
        <dbReference type="SAM" id="MobiDB-lite"/>
    </source>
</evidence>
<feature type="domain" description="Peptidase S9 prolyl oligopeptidase catalytic" evidence="4">
    <location>
        <begin position="730"/>
        <end position="927"/>
    </location>
</feature>
<dbReference type="PANTHER" id="PTHR42776:SF4">
    <property type="entry name" value="ACYLAMINO-ACID-RELEASING ENZYME"/>
    <property type="match status" value="1"/>
</dbReference>
<dbReference type="SUPFAM" id="SSF53474">
    <property type="entry name" value="alpha/beta-Hydrolases"/>
    <property type="match status" value="1"/>
</dbReference>
<dbReference type="PANTHER" id="PTHR42776">
    <property type="entry name" value="SERINE PEPTIDASE S9 FAMILY MEMBER"/>
    <property type="match status" value="1"/>
</dbReference>
<evidence type="ECO:0000259" key="4">
    <source>
        <dbReference type="Pfam" id="PF00326"/>
    </source>
</evidence>
<accession>A0AA49Q889</accession>